<organism evidence="1 2">
    <name type="scientific">Rhodopirellula islandica</name>
    <dbReference type="NCBI Taxonomy" id="595434"/>
    <lineage>
        <taxon>Bacteria</taxon>
        <taxon>Pseudomonadati</taxon>
        <taxon>Planctomycetota</taxon>
        <taxon>Planctomycetia</taxon>
        <taxon>Pirellulales</taxon>
        <taxon>Pirellulaceae</taxon>
        <taxon>Rhodopirellula</taxon>
    </lineage>
</organism>
<evidence type="ECO:0000313" key="1">
    <source>
        <dbReference type="EMBL" id="KLU02994.1"/>
    </source>
</evidence>
<dbReference type="AlphaFoldDB" id="A0A0J1EBS7"/>
<accession>A0A0J1EBS7</accession>
<dbReference type="PATRIC" id="fig|595434.4.peg.4711"/>
<dbReference type="Proteomes" id="UP000036367">
    <property type="component" value="Unassembled WGS sequence"/>
</dbReference>
<comment type="caution">
    <text evidence="1">The sequence shown here is derived from an EMBL/GenBank/DDBJ whole genome shotgun (WGS) entry which is preliminary data.</text>
</comment>
<keyword evidence="2" id="KW-1185">Reference proteome</keyword>
<evidence type="ECO:0000313" key="2">
    <source>
        <dbReference type="Proteomes" id="UP000036367"/>
    </source>
</evidence>
<gene>
    <name evidence="1" type="ORF">RISK_004964</name>
</gene>
<dbReference type="EMBL" id="LECT01000042">
    <property type="protein sequence ID" value="KLU02994.1"/>
    <property type="molecule type" value="Genomic_DNA"/>
</dbReference>
<name>A0A0J1EBS7_RHOIS</name>
<protein>
    <submittedName>
        <fullName evidence="1">Uncharacterized protein</fullName>
    </submittedName>
</protein>
<reference evidence="1" key="1">
    <citation type="submission" date="2015-05" db="EMBL/GenBank/DDBJ databases">
        <title>Permanent draft genome of Rhodopirellula islandicus K833.</title>
        <authorList>
            <person name="Kizina J."/>
            <person name="Richter M."/>
            <person name="Glockner F.O."/>
            <person name="Harder J."/>
        </authorList>
    </citation>
    <scope>NUCLEOTIDE SEQUENCE [LARGE SCALE GENOMIC DNA]</scope>
    <source>
        <strain evidence="1">K833</strain>
    </source>
</reference>
<sequence>MEFGSGVPTTVQIKFHDRESGRASNMGAEQTPSYRLFRMCRLGKTTPPPSPVHKYTL</sequence>
<dbReference type="STRING" id="595434.RISK_004964"/>
<proteinExistence type="predicted"/>